<keyword evidence="2 5" id="KW-0812">Transmembrane</keyword>
<feature type="transmembrane region" description="Helical" evidence="5">
    <location>
        <begin position="143"/>
        <end position="168"/>
    </location>
</feature>
<evidence type="ECO:0000256" key="4">
    <source>
        <dbReference type="ARBA" id="ARBA00023136"/>
    </source>
</evidence>
<name>A0A4P6K2W1_KTERU</name>
<organism evidence="6 7">
    <name type="scientific">Ktedonosporobacter rubrisoli</name>
    <dbReference type="NCBI Taxonomy" id="2509675"/>
    <lineage>
        <taxon>Bacteria</taxon>
        <taxon>Bacillati</taxon>
        <taxon>Chloroflexota</taxon>
        <taxon>Ktedonobacteria</taxon>
        <taxon>Ktedonobacterales</taxon>
        <taxon>Ktedonosporobacteraceae</taxon>
        <taxon>Ktedonosporobacter</taxon>
    </lineage>
</organism>
<dbReference type="OrthoDB" id="160146at2"/>
<feature type="transmembrane region" description="Helical" evidence="5">
    <location>
        <begin position="76"/>
        <end position="98"/>
    </location>
</feature>
<dbReference type="KEGG" id="kbs:EPA93_42310"/>
<accession>A0A4P6K2W1</accession>
<evidence type="ECO:0000256" key="1">
    <source>
        <dbReference type="ARBA" id="ARBA00004141"/>
    </source>
</evidence>
<keyword evidence="7" id="KW-1185">Reference proteome</keyword>
<dbReference type="InterPro" id="IPR019109">
    <property type="entry name" value="MamF_MmsF"/>
</dbReference>
<dbReference type="Proteomes" id="UP000290365">
    <property type="component" value="Chromosome"/>
</dbReference>
<dbReference type="EMBL" id="CP035758">
    <property type="protein sequence ID" value="QBD82262.1"/>
    <property type="molecule type" value="Genomic_DNA"/>
</dbReference>
<sequence>MDSGPREQQQMAYQAEYRARQDFERSQPEQPAFRFEQGSYERRYEGIREIEPPLAQQQGFMYAFPLNRPLTGESQIIGGVLCYALGWFSGLLFALFGWQNRYIRFHALQSLAFFGLINLLDVALFFSYLGLERMAHVFALHRIFALPFMFILFIINVIAFVGWLVGMIQAARGQYYKMPIVGKVIWGLVNNNPTLK</sequence>
<dbReference type="PANTHER" id="PTHR36460:SF1">
    <property type="entry name" value="UPF0132 DOMAIN PROTEIN (AFU_ORTHOLOGUE AFUA_3G10255)"/>
    <property type="match status" value="1"/>
</dbReference>
<reference evidence="6 7" key="1">
    <citation type="submission" date="2019-01" db="EMBL/GenBank/DDBJ databases">
        <title>Ktedonosporobacter rubrisoli SCAWS-G2.</title>
        <authorList>
            <person name="Huang Y."/>
            <person name="Yan B."/>
        </authorList>
    </citation>
    <scope>NUCLEOTIDE SEQUENCE [LARGE SCALE GENOMIC DNA]</scope>
    <source>
        <strain evidence="6 7">SCAWS-G2</strain>
    </source>
</reference>
<evidence type="ECO:0000256" key="2">
    <source>
        <dbReference type="ARBA" id="ARBA00022692"/>
    </source>
</evidence>
<keyword evidence="4 5" id="KW-0472">Membrane</keyword>
<keyword evidence="3 5" id="KW-1133">Transmembrane helix</keyword>
<evidence type="ECO:0000256" key="3">
    <source>
        <dbReference type="ARBA" id="ARBA00022989"/>
    </source>
</evidence>
<evidence type="ECO:0008006" key="8">
    <source>
        <dbReference type="Google" id="ProtNLM"/>
    </source>
</evidence>
<evidence type="ECO:0000313" key="6">
    <source>
        <dbReference type="EMBL" id="QBD82262.1"/>
    </source>
</evidence>
<dbReference type="AlphaFoldDB" id="A0A4P6K2W1"/>
<dbReference type="RefSeq" id="WP_129893331.1">
    <property type="nucleotide sequence ID" value="NZ_CP035758.1"/>
</dbReference>
<protein>
    <recommendedName>
        <fullName evidence="8">DUF4870 domain-containing protein</fullName>
    </recommendedName>
</protein>
<dbReference type="GO" id="GO:0016020">
    <property type="term" value="C:membrane"/>
    <property type="evidence" value="ECO:0007669"/>
    <property type="project" value="UniProtKB-SubCell"/>
</dbReference>
<dbReference type="PANTHER" id="PTHR36460">
    <property type="entry name" value="UPF0132 DOMAIN PROTEIN (AFU_ORTHOLOGUE AFUA_3G10255)"/>
    <property type="match status" value="1"/>
</dbReference>
<evidence type="ECO:0000256" key="5">
    <source>
        <dbReference type="SAM" id="Phobius"/>
    </source>
</evidence>
<gene>
    <name evidence="6" type="ORF">EPA93_42310</name>
</gene>
<proteinExistence type="predicted"/>
<dbReference type="Pfam" id="PF09685">
    <property type="entry name" value="MamF_MmsF"/>
    <property type="match status" value="1"/>
</dbReference>
<comment type="subcellular location">
    <subcellularLocation>
        <location evidence="1">Membrane</location>
        <topology evidence="1">Multi-pass membrane protein</topology>
    </subcellularLocation>
</comment>
<evidence type="ECO:0000313" key="7">
    <source>
        <dbReference type="Proteomes" id="UP000290365"/>
    </source>
</evidence>
<feature type="transmembrane region" description="Helical" evidence="5">
    <location>
        <begin position="110"/>
        <end position="131"/>
    </location>
</feature>